<gene>
    <name evidence="1" type="ORF">MHIB_16530</name>
</gene>
<reference evidence="1 2" key="1">
    <citation type="journal article" date="2019" name="Emerg. Microbes Infect.">
        <title>Comprehensive subspecies identification of 175 nontuberculous mycobacteria species based on 7547 genomic profiles.</title>
        <authorList>
            <person name="Matsumoto Y."/>
            <person name="Kinjo T."/>
            <person name="Motooka D."/>
            <person name="Nabeya D."/>
            <person name="Jung N."/>
            <person name="Uechi K."/>
            <person name="Horii T."/>
            <person name="Iida T."/>
            <person name="Fujita J."/>
            <person name="Nakamura S."/>
        </authorList>
    </citation>
    <scope>NUCLEOTIDE SEQUENCE [LARGE SCALE GENOMIC DNA]</scope>
    <source>
        <strain evidence="1 2">JCM 13571</strain>
    </source>
</reference>
<evidence type="ECO:0000313" key="2">
    <source>
        <dbReference type="Proteomes" id="UP000467260"/>
    </source>
</evidence>
<dbReference type="Proteomes" id="UP000467260">
    <property type="component" value="Chromosome"/>
</dbReference>
<proteinExistence type="predicted"/>
<evidence type="ECO:0000313" key="1">
    <source>
        <dbReference type="EMBL" id="BBZ23235.1"/>
    </source>
</evidence>
<accession>A0A7I7X230</accession>
<dbReference type="AlphaFoldDB" id="A0A7I7X230"/>
<dbReference type="EMBL" id="AP022609">
    <property type="protein sequence ID" value="BBZ23235.1"/>
    <property type="molecule type" value="Genomic_DNA"/>
</dbReference>
<organism evidence="1 2">
    <name type="scientific">Mycolicibacter hiberniae</name>
    <dbReference type="NCBI Taxonomy" id="29314"/>
    <lineage>
        <taxon>Bacteria</taxon>
        <taxon>Bacillati</taxon>
        <taxon>Actinomycetota</taxon>
        <taxon>Actinomycetes</taxon>
        <taxon>Mycobacteriales</taxon>
        <taxon>Mycobacteriaceae</taxon>
        <taxon>Mycolicibacter</taxon>
    </lineage>
</organism>
<name>A0A7I7X230_9MYCO</name>
<sequence>MAPVSPAAPWIPGLTAAERAVQLAAEPSFLNIPFNFFQDLVNIPFNNVQSTNVLANSFFFTGNWFTPSATNLWGEDPGDPGHFMAIMNYLFPFAPEISGLYQPEIDPTALANGTAGLGQQLAMFAAAMLPVSASCDAIQCSPMSPVEPITGLTGLDRSINFLVAFSNFPNDDNQLDLFKYWLKVPLQDLFNGYTFPSSPFSDPDNPTSAGIASPVDGIGPNGSVPGGFGFPGTHPLLDDNNQPVLDEYGNQINLMPWAGVTFKFDPFGPFLQWFNSLMQPVDWSVNGADPTVGFHFATADEVAQTMKALIAGLVIDFNPYVAGSPLCPGLCNMEPFSPPWGVTTLDLVKSIQAIGAPNPQIQEWIDLTEAAGQNAVGDANGSTDEQIVAAISALQTGTFTFDTETHNAIIDFLAEINPYLPNLAVNSGLLTDPGFLGPWPINPETGYYMPPTWNPDLPLAEQQIGEYGGLNSLLVWDDFLRVLDPSGGLVTDLDALWAEIASWFTF</sequence>
<keyword evidence="2" id="KW-1185">Reference proteome</keyword>
<evidence type="ECO:0008006" key="3">
    <source>
        <dbReference type="Google" id="ProtNLM"/>
    </source>
</evidence>
<dbReference type="KEGG" id="mhib:MHIB_16530"/>
<protein>
    <recommendedName>
        <fullName evidence="3">PE-PPE domain-containing protein</fullName>
    </recommendedName>
</protein>